<feature type="transmembrane region" description="Helical" evidence="1">
    <location>
        <begin position="83"/>
        <end position="101"/>
    </location>
</feature>
<dbReference type="Proteomes" id="UP001157006">
    <property type="component" value="Chromosome 3"/>
</dbReference>
<accession>A0AAV0ZYZ1</accession>
<keyword evidence="1" id="KW-0472">Membrane</keyword>
<organism evidence="2 3">
    <name type="scientific">Vicia faba</name>
    <name type="common">Broad bean</name>
    <name type="synonym">Faba vulgaris</name>
    <dbReference type="NCBI Taxonomy" id="3906"/>
    <lineage>
        <taxon>Eukaryota</taxon>
        <taxon>Viridiplantae</taxon>
        <taxon>Streptophyta</taxon>
        <taxon>Embryophyta</taxon>
        <taxon>Tracheophyta</taxon>
        <taxon>Spermatophyta</taxon>
        <taxon>Magnoliopsida</taxon>
        <taxon>eudicotyledons</taxon>
        <taxon>Gunneridae</taxon>
        <taxon>Pentapetalae</taxon>
        <taxon>rosids</taxon>
        <taxon>fabids</taxon>
        <taxon>Fabales</taxon>
        <taxon>Fabaceae</taxon>
        <taxon>Papilionoideae</taxon>
        <taxon>50 kb inversion clade</taxon>
        <taxon>NPAAA clade</taxon>
        <taxon>Hologalegina</taxon>
        <taxon>IRL clade</taxon>
        <taxon>Fabeae</taxon>
        <taxon>Vicia</taxon>
    </lineage>
</organism>
<evidence type="ECO:0000313" key="3">
    <source>
        <dbReference type="Proteomes" id="UP001157006"/>
    </source>
</evidence>
<reference evidence="2 3" key="1">
    <citation type="submission" date="2023-01" db="EMBL/GenBank/DDBJ databases">
        <authorList>
            <person name="Kreplak J."/>
        </authorList>
    </citation>
    <scope>NUCLEOTIDE SEQUENCE [LARGE SCALE GENOMIC DNA]</scope>
</reference>
<proteinExistence type="predicted"/>
<protein>
    <submittedName>
        <fullName evidence="2">Uncharacterized protein</fullName>
    </submittedName>
</protein>
<keyword evidence="1" id="KW-1133">Transmembrane helix</keyword>
<evidence type="ECO:0000256" key="1">
    <source>
        <dbReference type="SAM" id="Phobius"/>
    </source>
</evidence>
<keyword evidence="3" id="KW-1185">Reference proteome</keyword>
<dbReference type="AlphaFoldDB" id="A0AAV0ZYZ1"/>
<sequence length="200" mass="22245">MKEPWPSAEGYKYPLFPEGQVPPHRSKNFQLGASRNGPFLISSTNFLLQNRPNRTANTSSSTYKNDTYITAPRRWPPTCRGAAFNRLISLFLFCLVFAMALEASTFETLTPSRFISFTIPNPSSSSHALLRVAVLDSPLQPTHSPHVAAMLVPQGRETDWIFSTKSGHLQLLFASPLLSRFILIGLVKTSSPSFVSQIFV</sequence>
<keyword evidence="1" id="KW-0812">Transmembrane</keyword>
<gene>
    <name evidence="2" type="ORF">VFH_III022640</name>
</gene>
<name>A0AAV0ZYZ1_VICFA</name>
<dbReference type="EMBL" id="OX451738">
    <property type="protein sequence ID" value="CAI8602067.1"/>
    <property type="molecule type" value="Genomic_DNA"/>
</dbReference>
<evidence type="ECO:0000313" key="2">
    <source>
        <dbReference type="EMBL" id="CAI8602067.1"/>
    </source>
</evidence>